<gene>
    <name evidence="2" type="ORF">K469DRAFT_745650</name>
</gene>
<keyword evidence="3" id="KW-1185">Reference proteome</keyword>
<protein>
    <recommendedName>
        <fullName evidence="4">AA1-like domain-containing protein</fullName>
    </recommendedName>
</protein>
<evidence type="ECO:0008006" key="4">
    <source>
        <dbReference type="Google" id="ProtNLM"/>
    </source>
</evidence>
<proteinExistence type="predicted"/>
<dbReference type="OrthoDB" id="3795775at2759"/>
<feature type="signal peptide" evidence="1">
    <location>
        <begin position="1"/>
        <end position="18"/>
    </location>
</feature>
<evidence type="ECO:0000313" key="2">
    <source>
        <dbReference type="EMBL" id="KAF2192128.1"/>
    </source>
</evidence>
<name>A0A6A6EN45_9PEZI</name>
<reference evidence="2" key="1">
    <citation type="journal article" date="2020" name="Stud. Mycol.">
        <title>101 Dothideomycetes genomes: a test case for predicting lifestyles and emergence of pathogens.</title>
        <authorList>
            <person name="Haridas S."/>
            <person name="Albert R."/>
            <person name="Binder M."/>
            <person name="Bloem J."/>
            <person name="Labutti K."/>
            <person name="Salamov A."/>
            <person name="Andreopoulos B."/>
            <person name="Baker S."/>
            <person name="Barry K."/>
            <person name="Bills G."/>
            <person name="Bluhm B."/>
            <person name="Cannon C."/>
            <person name="Castanera R."/>
            <person name="Culley D."/>
            <person name="Daum C."/>
            <person name="Ezra D."/>
            <person name="Gonzalez J."/>
            <person name="Henrissat B."/>
            <person name="Kuo A."/>
            <person name="Liang C."/>
            <person name="Lipzen A."/>
            <person name="Lutzoni F."/>
            <person name="Magnuson J."/>
            <person name="Mondo S."/>
            <person name="Nolan M."/>
            <person name="Ohm R."/>
            <person name="Pangilinan J."/>
            <person name="Park H.-J."/>
            <person name="Ramirez L."/>
            <person name="Alfaro M."/>
            <person name="Sun H."/>
            <person name="Tritt A."/>
            <person name="Yoshinaga Y."/>
            <person name="Zwiers L.-H."/>
            <person name="Turgeon B."/>
            <person name="Goodwin S."/>
            <person name="Spatafora J."/>
            <person name="Crous P."/>
            <person name="Grigoriev I."/>
        </authorList>
    </citation>
    <scope>NUCLEOTIDE SEQUENCE</scope>
    <source>
        <strain evidence="2">CBS 207.26</strain>
    </source>
</reference>
<keyword evidence="1" id="KW-0732">Signal</keyword>
<dbReference type="AlphaFoldDB" id="A0A6A6EN45"/>
<evidence type="ECO:0000313" key="3">
    <source>
        <dbReference type="Proteomes" id="UP000800200"/>
    </source>
</evidence>
<accession>A0A6A6EN45</accession>
<dbReference type="Proteomes" id="UP000800200">
    <property type="component" value="Unassembled WGS sequence"/>
</dbReference>
<evidence type="ECO:0000256" key="1">
    <source>
        <dbReference type="SAM" id="SignalP"/>
    </source>
</evidence>
<dbReference type="EMBL" id="ML994615">
    <property type="protein sequence ID" value="KAF2192128.1"/>
    <property type="molecule type" value="Genomic_DNA"/>
</dbReference>
<feature type="chain" id="PRO_5025403364" description="AA1-like domain-containing protein" evidence="1">
    <location>
        <begin position="19"/>
        <end position="176"/>
    </location>
</feature>
<sequence length="176" mass="19928">MRFASILLLGFVPPLVPCTPSPIVQTPSTTTTPTEAKIPTLHVTNFGVFISSNPKVPSHLSFHVQDPRPEWYGEADCVFTTNETYPSVYLGGYWFCPEGKGYVNFAFWLEKDILKIRRPWGDPKDWNHYLIGLPRQETHWNEMATAGTCANVTTTTAGKFYSRTENWNFPINLVIA</sequence>
<organism evidence="2 3">
    <name type="scientific">Zopfia rhizophila CBS 207.26</name>
    <dbReference type="NCBI Taxonomy" id="1314779"/>
    <lineage>
        <taxon>Eukaryota</taxon>
        <taxon>Fungi</taxon>
        <taxon>Dikarya</taxon>
        <taxon>Ascomycota</taxon>
        <taxon>Pezizomycotina</taxon>
        <taxon>Dothideomycetes</taxon>
        <taxon>Dothideomycetes incertae sedis</taxon>
        <taxon>Zopfiaceae</taxon>
        <taxon>Zopfia</taxon>
    </lineage>
</organism>